<keyword evidence="1 2" id="KW-0560">Oxidoreductase</keyword>
<dbReference type="FunCoup" id="K0KTV9">
    <property type="interactions" value="41"/>
</dbReference>
<dbReference type="STRING" id="1206466.K0KTV9"/>
<dbReference type="HOGENOM" id="CLU_082210_0_0_1"/>
<comment type="caution">
    <text evidence="2">The sequence shown here is derived from an EMBL/GenBank/DDBJ whole genome shotgun (WGS) entry which is preliminary data.</text>
</comment>
<gene>
    <name evidence="2" type="ORF">BN7_5039</name>
</gene>
<dbReference type="Pfam" id="PF00106">
    <property type="entry name" value="adh_short"/>
    <property type="match status" value="1"/>
</dbReference>
<dbReference type="EC" id="1.1.1.-" evidence="2"/>
<dbReference type="InterPro" id="IPR002347">
    <property type="entry name" value="SDR_fam"/>
</dbReference>
<dbReference type="eggNOG" id="KOG1208">
    <property type="taxonomic scope" value="Eukaryota"/>
</dbReference>
<keyword evidence="3" id="KW-1185">Reference proteome</keyword>
<dbReference type="Gene3D" id="3.40.50.720">
    <property type="entry name" value="NAD(P)-binding Rossmann-like Domain"/>
    <property type="match status" value="1"/>
</dbReference>
<dbReference type="InterPro" id="IPR052228">
    <property type="entry name" value="Sec_Metab_Biosynth_Oxidored"/>
</dbReference>
<dbReference type="PANTHER" id="PTHR47534">
    <property type="entry name" value="YALI0E05731P"/>
    <property type="match status" value="1"/>
</dbReference>
<organism evidence="2 3">
    <name type="scientific">Wickerhamomyces ciferrii (strain ATCC 14091 / BCRC 22168 / CBS 111 / JCM 3599 / NBRC 0793 / NRRL Y-1031 F-60-10)</name>
    <name type="common">Yeast</name>
    <name type="synonym">Pichia ciferrii</name>
    <dbReference type="NCBI Taxonomy" id="1206466"/>
    <lineage>
        <taxon>Eukaryota</taxon>
        <taxon>Fungi</taxon>
        <taxon>Dikarya</taxon>
        <taxon>Ascomycota</taxon>
        <taxon>Saccharomycotina</taxon>
        <taxon>Saccharomycetes</taxon>
        <taxon>Phaffomycetales</taxon>
        <taxon>Wickerhamomycetaceae</taxon>
        <taxon>Wickerhamomyces</taxon>
    </lineage>
</organism>
<evidence type="ECO:0000313" key="3">
    <source>
        <dbReference type="Proteomes" id="UP000009328"/>
    </source>
</evidence>
<evidence type="ECO:0000256" key="1">
    <source>
        <dbReference type="ARBA" id="ARBA00023002"/>
    </source>
</evidence>
<name>K0KTV9_WICCF</name>
<sequence>MTEQITDLSKLNVLVFGGTGGLGRAISQNLASRGAQVTVIGQTFRDSDIKNINFIKTDLSSIKSSQNLAHELDVTNVDLVLFTTGILASKQKQETSEGLEKDMAVSYLNRLSILKILLPKLPKSTNHGFKGSRIFIMGFPGNNQLGSPKDLNQDETYHYWTTHMNTVAGNESLVTSLSKTYPQVKIFGLNPNLVKTNIRSNLFGDGYLGTAFESVLGWFTNTPEQYANVITPLLVSPELNDDDGGFYNHKGQKIPGSKGLDKEYADEFIDASVEVLKKKGIDV</sequence>
<dbReference type="SUPFAM" id="SSF51735">
    <property type="entry name" value="NAD(P)-binding Rossmann-fold domains"/>
    <property type="match status" value="1"/>
</dbReference>
<dbReference type="Proteomes" id="UP000009328">
    <property type="component" value="Unassembled WGS sequence"/>
</dbReference>
<proteinExistence type="predicted"/>
<dbReference type="PANTHER" id="PTHR47534:SF3">
    <property type="entry name" value="ALCOHOL DEHYDROGENASE-LIKE C-TERMINAL DOMAIN-CONTAINING PROTEIN"/>
    <property type="match status" value="1"/>
</dbReference>
<evidence type="ECO:0000313" key="2">
    <source>
        <dbReference type="EMBL" id="CCH45457.1"/>
    </source>
</evidence>
<accession>K0KTV9</accession>
<protein>
    <submittedName>
        <fullName evidence="2">Retinol dehydrogenase 14</fullName>
        <ecNumber evidence="2">1.1.1.-</ecNumber>
    </submittedName>
</protein>
<dbReference type="EMBL" id="CAIF01000197">
    <property type="protein sequence ID" value="CCH45457.1"/>
    <property type="molecule type" value="Genomic_DNA"/>
</dbReference>
<reference evidence="2 3" key="1">
    <citation type="journal article" date="2012" name="Eukaryot. Cell">
        <title>Draft genome sequence of Wickerhamomyces ciferrii NRRL Y-1031 F-60-10.</title>
        <authorList>
            <person name="Schneider J."/>
            <person name="Andrea H."/>
            <person name="Blom J."/>
            <person name="Jaenicke S."/>
            <person name="Ruckert C."/>
            <person name="Schorsch C."/>
            <person name="Szczepanowski R."/>
            <person name="Farwick M."/>
            <person name="Goesmann A."/>
            <person name="Puhler A."/>
            <person name="Schaffer S."/>
            <person name="Tauch A."/>
            <person name="Kohler T."/>
            <person name="Brinkrolf K."/>
        </authorList>
    </citation>
    <scope>NUCLEOTIDE SEQUENCE [LARGE SCALE GENOMIC DNA]</scope>
    <source>
        <strain evidence="3">ATCC 14091 / BCRC 22168 / CBS 111 / JCM 3599 / NBRC 0793 / NRRL Y-1031 F-60-10</strain>
    </source>
</reference>
<dbReference type="InterPro" id="IPR036291">
    <property type="entry name" value="NAD(P)-bd_dom_sf"/>
</dbReference>
<dbReference type="GO" id="GO:0016491">
    <property type="term" value="F:oxidoreductase activity"/>
    <property type="evidence" value="ECO:0007669"/>
    <property type="project" value="UniProtKB-KW"/>
</dbReference>
<dbReference type="InParanoid" id="K0KTV9"/>
<dbReference type="AlphaFoldDB" id="K0KTV9"/>